<feature type="compositionally biased region" description="Basic and acidic residues" evidence="1">
    <location>
        <begin position="428"/>
        <end position="437"/>
    </location>
</feature>
<proteinExistence type="predicted"/>
<feature type="region of interest" description="Disordered" evidence="1">
    <location>
        <begin position="1"/>
        <end position="27"/>
    </location>
</feature>
<reference evidence="2" key="1">
    <citation type="submission" date="2016-05" db="EMBL/GenBank/DDBJ databases">
        <authorList>
            <person name="Lavstsen T."/>
            <person name="Jespersen J.S."/>
        </authorList>
    </citation>
    <scope>NUCLEOTIDE SEQUENCE [LARGE SCALE GENOMIC DNA]</scope>
</reference>
<accession>A0A1A8Z9Y9</accession>
<evidence type="ECO:0000256" key="1">
    <source>
        <dbReference type="SAM" id="MobiDB-lite"/>
    </source>
</evidence>
<feature type="compositionally biased region" description="Acidic residues" evidence="1">
    <location>
        <begin position="363"/>
        <end position="407"/>
    </location>
</feature>
<reference evidence="4 5" key="2">
    <citation type="submission" date="2016-05" db="EMBL/GenBank/DDBJ databases">
        <authorList>
            <person name="Naeem Raeece"/>
        </authorList>
    </citation>
    <scope>NUCLEOTIDE SEQUENCE [LARGE SCALE GENOMIC DNA]</scope>
</reference>
<keyword evidence="5" id="KW-1185">Reference proteome</keyword>
<name>A0A1A8Z9Y9_PLAOA</name>
<evidence type="ECO:0000313" key="3">
    <source>
        <dbReference type="EMBL" id="SBT41023.1"/>
    </source>
</evidence>
<sequence length="1315" mass="154720">MNMNEEGTVGKKEKEEEEEEEEEEEVDNDKLYFKLYEYITKIDSFPCDDTIFEKEKNNIMLFRRKKKLLKCKNRRDNTSLQGGEGHIHNNREKILKEKKKKRKKKTGVLYANNENLSNQLDGSERDQVFFNTCTNEIGEDVKNVQRIDGITFLQSNKLDGKREMEDASYDSLHNFSPSESLKEGNNVEKSSLHKGEYANANKNMHDVRGEESMSNDKKGELFAEVENYYLMYKLNRKMEEYKCRNEINMIKNERTMNISDVCQKVEKILSSYEDIINELNMLVKNKRCIYKTFHSIFLNYYDKYEEIKKMKFHKRIIERYMRFYTNVARFEAILDNMERNEYKYFVDIYNSNLRGVECSAAPVEEDDIDAGDEVAEDEDDNDEGESDEGESDEGESDEDESDGDEMDDKAVSARTGERMPRRGRRRTCKDGEWDGKGARRRSKKERRENEIYYMLQYSERAIHFFRKNSSYFDAKAKVTKYQSIIKRILKYVTILFRDVLNNTDLNIPHSNRMCESSIFYVNAFCETEEKGNRHAEGTYKIIGDNMQREKDTLIAKRYDACKNGSADTVPGQDRNMQADESNMQKSYLPSDIPVDPIWMTNDETEIDKMYNNVNIIYFSKYVDVVEYYEKYKIKCSCMKEIISFIYRKTLNDEKDLYIDDYNSLESLYVSTRLKILNNNILKAFDYLSNGDICKYIKNVCLLAVYISKLEVNLFFYIFNSNIDASINIILNNIGMCVHDNINDNIYELNNIQIIRKVINIIYVDIVETYTDRIYTIVRDYFKKIGKTLKERLLYIIEMYISYYTKNTYSTIPYICFKPIRKKFIYIINDFLYHEYQSTPIDEKLAHHIENGNEEISLGVSNKTEESVIPTNSILNDNVNDGRNKQKCDIFDECKNTDDVGNLLGDCSSESVDSERNYKEHEYSINVLNESNVYRPFFFSKNIYNKDTTFCLTGVDINIIGTILILKTINFVIEENVIIDVFKECLVNTFNSVTFVYKQHLKNYDNDLFNGSLFLIKNLSFLLFLFFKVTKDEGFLNLYLDKELTEHLLFGVPSAEGGKRIDNTKMSSENENAIFYLIRKVYNTSSNDDVQNKILAAFNESIYNFTITTVARVCSPLIKILSVEYKDGASEKEVEIKKALHAFMSTRKEKDECTKVTFSYLSQVDFDLLQRYALDGDVRNDISDSKGVDYEKATNLQKILQSFQQLLHHIFPKIYFYVKLFIMSNADQSRENIFFRCLFNYVMGVIKYRIIYLLSEVYMLLRYKYGSNIGTVFRENYINDVFLFLNCPETYVCDFAEIHKYYDAKENYNFLAECDI</sequence>
<dbReference type="EMBL" id="FLRD01000115">
    <property type="protein sequence ID" value="SBT40679.1"/>
    <property type="molecule type" value="Genomic_DNA"/>
</dbReference>
<protein>
    <submittedName>
        <fullName evidence="2">Uncharacterized protein</fullName>
    </submittedName>
</protein>
<evidence type="ECO:0000313" key="5">
    <source>
        <dbReference type="Proteomes" id="UP000078555"/>
    </source>
</evidence>
<feature type="region of interest" description="Disordered" evidence="1">
    <location>
        <begin position="362"/>
        <end position="441"/>
    </location>
</feature>
<evidence type="ECO:0000313" key="4">
    <source>
        <dbReference type="Proteomes" id="UP000078550"/>
    </source>
</evidence>
<feature type="compositionally biased region" description="Acidic residues" evidence="1">
    <location>
        <begin position="15"/>
        <end position="27"/>
    </location>
</feature>
<gene>
    <name evidence="2" type="ORF">POVWA1_042550</name>
    <name evidence="3" type="ORF">POVWA2_041050</name>
</gene>
<dbReference type="Proteomes" id="UP000078550">
    <property type="component" value="Unassembled WGS sequence"/>
</dbReference>
<dbReference type="Proteomes" id="UP000078555">
    <property type="component" value="Unassembled WGS sequence"/>
</dbReference>
<organism evidence="2 5">
    <name type="scientific">Plasmodium ovale wallikeri</name>
    <dbReference type="NCBI Taxonomy" id="864142"/>
    <lineage>
        <taxon>Eukaryota</taxon>
        <taxon>Sar</taxon>
        <taxon>Alveolata</taxon>
        <taxon>Apicomplexa</taxon>
        <taxon>Aconoidasida</taxon>
        <taxon>Haemosporida</taxon>
        <taxon>Plasmodiidae</taxon>
        <taxon>Plasmodium</taxon>
        <taxon>Plasmodium (Plasmodium)</taxon>
    </lineage>
</organism>
<dbReference type="EMBL" id="FLRE01000155">
    <property type="protein sequence ID" value="SBT41023.1"/>
    <property type="molecule type" value="Genomic_DNA"/>
</dbReference>
<feature type="compositionally biased region" description="Basic and acidic residues" evidence="1">
    <location>
        <begin position="408"/>
        <end position="420"/>
    </location>
</feature>
<evidence type="ECO:0000313" key="2">
    <source>
        <dbReference type="EMBL" id="SBT40679.1"/>
    </source>
</evidence>